<dbReference type="PIRSF" id="PIRSF003230">
    <property type="entry name" value="YbgC"/>
    <property type="match status" value="1"/>
</dbReference>
<dbReference type="Gene3D" id="3.10.129.10">
    <property type="entry name" value="Hotdog Thioesterase"/>
    <property type="match status" value="1"/>
</dbReference>
<dbReference type="NCBIfam" id="TIGR00051">
    <property type="entry name" value="YbgC/FadM family acyl-CoA thioesterase"/>
    <property type="match status" value="1"/>
</dbReference>
<dbReference type="Proteomes" id="UP000321721">
    <property type="component" value="Unassembled WGS sequence"/>
</dbReference>
<evidence type="ECO:0000313" key="4">
    <source>
        <dbReference type="Proteomes" id="UP000321721"/>
    </source>
</evidence>
<comment type="caution">
    <text evidence="3">The sequence shown here is derived from an EMBL/GenBank/DDBJ whole genome shotgun (WGS) entry which is preliminary data.</text>
</comment>
<dbReference type="GO" id="GO:0047617">
    <property type="term" value="F:fatty acyl-CoA hydrolase activity"/>
    <property type="evidence" value="ECO:0007669"/>
    <property type="project" value="TreeGrafter"/>
</dbReference>
<proteinExistence type="inferred from homology"/>
<evidence type="ECO:0000256" key="1">
    <source>
        <dbReference type="ARBA" id="ARBA00005953"/>
    </source>
</evidence>
<protein>
    <submittedName>
        <fullName evidence="3">Acyl-CoA thioesterase</fullName>
    </submittedName>
</protein>
<dbReference type="InterPro" id="IPR006684">
    <property type="entry name" value="YbgC/YbaW"/>
</dbReference>
<dbReference type="CDD" id="cd00586">
    <property type="entry name" value="4HBT"/>
    <property type="match status" value="1"/>
</dbReference>
<keyword evidence="2" id="KW-0378">Hydrolase</keyword>
<dbReference type="Pfam" id="PF13279">
    <property type="entry name" value="4HBT_2"/>
    <property type="match status" value="1"/>
</dbReference>
<dbReference type="PANTHER" id="PTHR31793">
    <property type="entry name" value="4-HYDROXYBENZOYL-COA THIOESTERASE FAMILY MEMBER"/>
    <property type="match status" value="1"/>
</dbReference>
<organism evidence="3 4">
    <name type="scientific">Vicingus serpentipes</name>
    <dbReference type="NCBI Taxonomy" id="1926625"/>
    <lineage>
        <taxon>Bacteria</taxon>
        <taxon>Pseudomonadati</taxon>
        <taxon>Bacteroidota</taxon>
        <taxon>Flavobacteriia</taxon>
        <taxon>Flavobacteriales</taxon>
        <taxon>Vicingaceae</taxon>
        <taxon>Vicingus</taxon>
    </lineage>
</organism>
<name>A0A5C6RN67_9FLAO</name>
<dbReference type="InterPro" id="IPR029069">
    <property type="entry name" value="HotDog_dom_sf"/>
</dbReference>
<dbReference type="EMBL" id="VOOS01000007">
    <property type="protein sequence ID" value="TXB63673.1"/>
    <property type="molecule type" value="Genomic_DNA"/>
</dbReference>
<dbReference type="InterPro" id="IPR050563">
    <property type="entry name" value="4-hydroxybenzoyl-CoA_TE"/>
</dbReference>
<dbReference type="PANTHER" id="PTHR31793:SF27">
    <property type="entry name" value="NOVEL THIOESTERASE SUPERFAMILY DOMAIN AND SAPOSIN A-TYPE DOMAIN CONTAINING PROTEIN (0610012H03RIK)"/>
    <property type="match status" value="1"/>
</dbReference>
<reference evidence="3 4" key="1">
    <citation type="submission" date="2019-08" db="EMBL/GenBank/DDBJ databases">
        <title>Genome of Vicingus serpentipes NCIMB 15042.</title>
        <authorList>
            <person name="Bowman J.P."/>
        </authorList>
    </citation>
    <scope>NUCLEOTIDE SEQUENCE [LARGE SCALE GENOMIC DNA]</scope>
    <source>
        <strain evidence="3 4">NCIMB 15042</strain>
    </source>
</reference>
<dbReference type="AlphaFoldDB" id="A0A5C6RN67"/>
<keyword evidence="4" id="KW-1185">Reference proteome</keyword>
<evidence type="ECO:0000313" key="3">
    <source>
        <dbReference type="EMBL" id="TXB63673.1"/>
    </source>
</evidence>
<comment type="similarity">
    <text evidence="1">Belongs to the 4-hydroxybenzoyl-CoA thioesterase family.</text>
</comment>
<accession>A0A5C6RN67</accession>
<dbReference type="RefSeq" id="WP_147102102.1">
    <property type="nucleotide sequence ID" value="NZ_VOOS01000007.1"/>
</dbReference>
<dbReference type="SUPFAM" id="SSF54637">
    <property type="entry name" value="Thioesterase/thiol ester dehydrase-isomerase"/>
    <property type="match status" value="1"/>
</dbReference>
<gene>
    <name evidence="3" type="ORF">FRY74_12435</name>
</gene>
<evidence type="ECO:0000256" key="2">
    <source>
        <dbReference type="ARBA" id="ARBA00022801"/>
    </source>
</evidence>
<sequence length="134" mass="15529">MFVSKTKVRVRYSETDMMGYCYYGNYAAFFEVARVEAIRSLGFSYKQMEDEGIALPVLDFSIKYYKPAFYDDELTIETTIKEVPKARIHFTYKTFNEKGDLLNEAQTTLVFISKTTMKPCSAPDEIAEAIQKYL</sequence>
<dbReference type="OrthoDB" id="9800856at2"/>